<evidence type="ECO:0000256" key="6">
    <source>
        <dbReference type="ARBA" id="ARBA00022553"/>
    </source>
</evidence>
<dbReference type="FunFam" id="2.30.42.10:FF:000120">
    <property type="entry name" value="Ligand of numb-protein X 2"/>
    <property type="match status" value="1"/>
</dbReference>
<dbReference type="EC" id="2.3.2.27" evidence="4"/>
<dbReference type="GO" id="GO:0005737">
    <property type="term" value="C:cytoplasm"/>
    <property type="evidence" value="ECO:0007669"/>
    <property type="project" value="UniProtKB-SubCell"/>
</dbReference>
<reference evidence="21 22" key="1">
    <citation type="submission" date="2014-04" db="EMBL/GenBank/DDBJ databases">
        <title>Genome evolution of avian class.</title>
        <authorList>
            <person name="Zhang G."/>
            <person name="Li C."/>
        </authorList>
    </citation>
    <scope>NUCLEOTIDE SEQUENCE [LARGE SCALE GENOMIC DNA]</scope>
    <source>
        <strain evidence="21">BGI_N338</strain>
    </source>
</reference>
<keyword evidence="5" id="KW-0963">Cytoplasm</keyword>
<name>A0A094LB27_PODCR</name>
<protein>
    <recommendedName>
        <fullName evidence="15">E3 ubiquitin-protein ligase LNX</fullName>
        <ecNumber evidence="4">2.3.2.27</ecNumber>
    </recommendedName>
    <alternativeName>
        <fullName evidence="16">Numb-binding protein 1</fullName>
    </alternativeName>
    <alternativeName>
        <fullName evidence="17">RING-type E3 ubiquitin transferase LNX</fullName>
    </alternativeName>
</protein>
<dbReference type="PANTHER" id="PTHR19964">
    <property type="entry name" value="MULTIPLE PDZ DOMAIN PROTEIN"/>
    <property type="match status" value="1"/>
</dbReference>
<dbReference type="PROSITE" id="PS00518">
    <property type="entry name" value="ZF_RING_1"/>
    <property type="match status" value="1"/>
</dbReference>
<evidence type="ECO:0000256" key="16">
    <source>
        <dbReference type="ARBA" id="ARBA00079000"/>
    </source>
</evidence>
<dbReference type="Gene3D" id="3.30.40.10">
    <property type="entry name" value="Zinc/RING finger domain, C3HC4 (zinc finger)"/>
    <property type="match status" value="1"/>
</dbReference>
<feature type="domain" description="RING-type" evidence="19">
    <location>
        <begin position="37"/>
        <end position="75"/>
    </location>
</feature>
<dbReference type="InterPro" id="IPR018957">
    <property type="entry name" value="Znf_C3HC4_RING-type"/>
</dbReference>
<dbReference type="CDD" id="cd06679">
    <property type="entry name" value="PDZ3_LNX1_2-like"/>
    <property type="match status" value="1"/>
</dbReference>
<accession>A0A094LB27</accession>
<dbReference type="CDD" id="cd06677">
    <property type="entry name" value="PDZ1_LNX1_2-like"/>
    <property type="match status" value="1"/>
</dbReference>
<feature type="domain" description="PDZ" evidence="20">
    <location>
        <begin position="200"/>
        <end position="285"/>
    </location>
</feature>
<evidence type="ECO:0000256" key="17">
    <source>
        <dbReference type="ARBA" id="ARBA00080597"/>
    </source>
</evidence>
<keyword evidence="10 18" id="KW-0863">Zinc-finger</keyword>
<dbReference type="GO" id="GO:0007399">
    <property type="term" value="P:nervous system development"/>
    <property type="evidence" value="ECO:0007669"/>
    <property type="project" value="UniProtKB-ARBA"/>
</dbReference>
<dbReference type="InterPro" id="IPR017907">
    <property type="entry name" value="Znf_RING_CS"/>
</dbReference>
<keyword evidence="11" id="KW-0833">Ubl conjugation pathway</keyword>
<keyword evidence="8" id="KW-0479">Metal-binding</keyword>
<dbReference type="GO" id="GO:0030165">
    <property type="term" value="F:PDZ domain binding"/>
    <property type="evidence" value="ECO:0007669"/>
    <property type="project" value="UniProtKB-ARBA"/>
</dbReference>
<dbReference type="InterPro" id="IPR051342">
    <property type="entry name" value="PDZ_scaffold"/>
</dbReference>
<evidence type="ECO:0000256" key="3">
    <source>
        <dbReference type="ARBA" id="ARBA00004906"/>
    </source>
</evidence>
<dbReference type="GO" id="GO:0006511">
    <property type="term" value="P:ubiquitin-dependent protein catabolic process"/>
    <property type="evidence" value="ECO:0007669"/>
    <property type="project" value="TreeGrafter"/>
</dbReference>
<evidence type="ECO:0000256" key="8">
    <source>
        <dbReference type="ARBA" id="ARBA00022723"/>
    </source>
</evidence>
<evidence type="ECO:0000256" key="5">
    <source>
        <dbReference type="ARBA" id="ARBA00022490"/>
    </source>
</evidence>
<dbReference type="FunFam" id="2.30.42.10:FF:000164">
    <property type="entry name" value="Ligand of numb-protein X 2"/>
    <property type="match status" value="1"/>
</dbReference>
<evidence type="ECO:0000256" key="1">
    <source>
        <dbReference type="ARBA" id="ARBA00000900"/>
    </source>
</evidence>
<comment type="pathway">
    <text evidence="3">Protein modification; protein ubiquitination.</text>
</comment>
<dbReference type="PANTHER" id="PTHR19964:SF14">
    <property type="entry name" value="E3 UBIQUITIN-PROTEIN LIGASE LNX"/>
    <property type="match status" value="1"/>
</dbReference>
<dbReference type="PROSITE" id="PS50106">
    <property type="entry name" value="PDZ"/>
    <property type="match status" value="4"/>
</dbReference>
<keyword evidence="12" id="KW-0862">Zinc</keyword>
<dbReference type="GO" id="GO:0008270">
    <property type="term" value="F:zinc ion binding"/>
    <property type="evidence" value="ECO:0007669"/>
    <property type="project" value="UniProtKB-KW"/>
</dbReference>
<feature type="domain" description="PDZ" evidence="20">
    <location>
        <begin position="436"/>
        <end position="522"/>
    </location>
</feature>
<dbReference type="PROSITE" id="PS50089">
    <property type="entry name" value="ZF_RING_2"/>
    <property type="match status" value="1"/>
</dbReference>
<dbReference type="CDD" id="cd06680">
    <property type="entry name" value="PDZ4_LNX1_2-like"/>
    <property type="match status" value="1"/>
</dbReference>
<dbReference type="Gene3D" id="2.30.42.10">
    <property type="match status" value="4"/>
</dbReference>
<dbReference type="FunFam" id="3.30.40.10:FF:000120">
    <property type="entry name" value="ligand of Numb protein X 2"/>
    <property type="match status" value="1"/>
</dbReference>
<evidence type="ECO:0000256" key="2">
    <source>
        <dbReference type="ARBA" id="ARBA00004496"/>
    </source>
</evidence>
<evidence type="ECO:0000259" key="20">
    <source>
        <dbReference type="PROSITE" id="PS50106"/>
    </source>
</evidence>
<evidence type="ECO:0000256" key="10">
    <source>
        <dbReference type="ARBA" id="ARBA00022771"/>
    </source>
</evidence>
<evidence type="ECO:0000259" key="19">
    <source>
        <dbReference type="PROSITE" id="PS50089"/>
    </source>
</evidence>
<dbReference type="Proteomes" id="UP000053854">
    <property type="component" value="Unassembled WGS sequence"/>
</dbReference>
<dbReference type="FunFam" id="2.30.42.10:FF:000198">
    <property type="entry name" value="E3 ubiquitin-protein ligase LNX isoform X1"/>
    <property type="match status" value="1"/>
</dbReference>
<dbReference type="CDD" id="cd06678">
    <property type="entry name" value="PDZ2_LNX1_2-like"/>
    <property type="match status" value="1"/>
</dbReference>
<evidence type="ECO:0000313" key="22">
    <source>
        <dbReference type="Proteomes" id="UP000053854"/>
    </source>
</evidence>
<keyword evidence="6" id="KW-0597">Phosphoprotein</keyword>
<evidence type="ECO:0000256" key="9">
    <source>
        <dbReference type="ARBA" id="ARBA00022737"/>
    </source>
</evidence>
<evidence type="ECO:0000256" key="11">
    <source>
        <dbReference type="ARBA" id="ARBA00022786"/>
    </source>
</evidence>
<evidence type="ECO:0000256" key="18">
    <source>
        <dbReference type="PROSITE-ProRule" id="PRU00175"/>
    </source>
</evidence>
<comment type="function">
    <text evidence="14">Isoform 2 provides an endocytic scaffold for IGSF5/JAM4.</text>
</comment>
<feature type="non-terminal residue" evidence="21">
    <location>
        <position position="1"/>
    </location>
</feature>
<evidence type="ECO:0000256" key="12">
    <source>
        <dbReference type="ARBA" id="ARBA00022833"/>
    </source>
</evidence>
<dbReference type="SMART" id="SM00184">
    <property type="entry name" value="RING"/>
    <property type="match status" value="1"/>
</dbReference>
<keyword evidence="22" id="KW-1185">Reference proteome</keyword>
<evidence type="ECO:0000256" key="7">
    <source>
        <dbReference type="ARBA" id="ARBA00022679"/>
    </source>
</evidence>
<evidence type="ECO:0000256" key="13">
    <source>
        <dbReference type="ARBA" id="ARBA00055799"/>
    </source>
</evidence>
<evidence type="ECO:0000256" key="15">
    <source>
        <dbReference type="ARBA" id="ARBA00073110"/>
    </source>
</evidence>
<evidence type="ECO:0000256" key="4">
    <source>
        <dbReference type="ARBA" id="ARBA00012483"/>
    </source>
</evidence>
<comment type="function">
    <text evidence="13">E3 ubiquitin-protein ligase that mediates ubiquitination and subsequent proteasomal degradation of NUMB. E3 ubiquitin ligases accept ubiquitin from an E2 ubiquitin-conjugating enzyme in the form of a thioester and then directly transfers the ubiquitin to targeted substrates. Mediates ubiquitination of isoform p66 and isoform p72 of NUMB, but not that of isoform p71 or isoform p65.</text>
</comment>
<comment type="subcellular location">
    <subcellularLocation>
        <location evidence="2">Cytoplasm</location>
    </subcellularLocation>
</comment>
<sequence>EMEDSSPPLCVTCGQAHLPEENHLYSYTEEVDDDLICHICLQPLLQPLDTLCGHTFCTNCLTNFLVEKDFCPMDRKLVILQTCRKSSILVNNLLDKLMVSCPFTEHCSEVVQRGHLEQHFQTQCKGASHYGLTKERKRRSQDCSPDHGSSLAVAALGPELSAAAAIALMTDEPGLVNPAFSPTSEDSQLYHLIPDGEITCIKINRTDPHENLAIRIVGGSETPLVHIIIQHIYQDGVIARDGRLLPGDMILKVNGMDIKNVPHNYALSILKQPCHVLRLTVLREQRYRCRNSGLSLDAHCNRDDSFHVVLNKSSPDEQLGIKLVRKADEPGVFIFNLLEGGVAARDGQLQENDRVLAINGHDHRYGSPESAAHLIQASEKQVHFVVSRLTRQQTPDILQETGWSYSSGSPQPCPAERSNPSKVRVTLHAVTCHEKVVAVRKDHTESLGMTVAGGASNREWDLPIYVISVEPGGVISRDRRIKTGDILLNVNGIDLTGVSRSEAVALLKNTNSSVVLKALEMRACEAQEEQGHLPSPEATQATSESSEWSPSWVMWLGLPRYLYSCKEIVLRRNTSGSLGFSIVGGYEEHTGNKPFFIKSIVMGTPAYNDGRIRCGDILLAVNGRNTSGIMHACLARMLKELKGKITLTIVSWPGTFL</sequence>
<dbReference type="InterPro" id="IPR036034">
    <property type="entry name" value="PDZ_sf"/>
</dbReference>
<dbReference type="CDD" id="cd16780">
    <property type="entry name" value="mRING-HC-C3HC3D_LNX2"/>
    <property type="match status" value="1"/>
</dbReference>
<dbReference type="FunFam" id="2.30.42.10:FF:000081">
    <property type="entry name" value="Ligand of Numb protein X 2"/>
    <property type="match status" value="1"/>
</dbReference>
<keyword evidence="9" id="KW-0677">Repeat</keyword>
<organism evidence="21 22">
    <name type="scientific">Podiceps cristatus</name>
    <name type="common">Great crested grebe</name>
    <dbReference type="NCBI Taxonomy" id="345573"/>
    <lineage>
        <taxon>Eukaryota</taxon>
        <taxon>Metazoa</taxon>
        <taxon>Chordata</taxon>
        <taxon>Craniata</taxon>
        <taxon>Vertebrata</taxon>
        <taxon>Euteleostomi</taxon>
        <taxon>Archelosauria</taxon>
        <taxon>Archosauria</taxon>
        <taxon>Dinosauria</taxon>
        <taxon>Saurischia</taxon>
        <taxon>Theropoda</taxon>
        <taxon>Coelurosauria</taxon>
        <taxon>Aves</taxon>
        <taxon>Neognathae</taxon>
        <taxon>Neoaves</taxon>
        <taxon>Mirandornithes</taxon>
        <taxon>Podicipediformes</taxon>
        <taxon>Podicipedidae</taxon>
        <taxon>Podiceps</taxon>
    </lineage>
</organism>
<dbReference type="InterPro" id="IPR001478">
    <property type="entry name" value="PDZ"/>
</dbReference>
<dbReference type="GO" id="GO:0061630">
    <property type="term" value="F:ubiquitin protein ligase activity"/>
    <property type="evidence" value="ECO:0007669"/>
    <property type="project" value="UniProtKB-EC"/>
</dbReference>
<keyword evidence="7" id="KW-0808">Transferase</keyword>
<dbReference type="InterPro" id="IPR001841">
    <property type="entry name" value="Znf_RING"/>
</dbReference>
<dbReference type="SMART" id="SM00228">
    <property type="entry name" value="PDZ"/>
    <property type="match status" value="4"/>
</dbReference>
<feature type="domain" description="PDZ" evidence="20">
    <location>
        <begin position="567"/>
        <end position="653"/>
    </location>
</feature>
<evidence type="ECO:0000256" key="14">
    <source>
        <dbReference type="ARBA" id="ARBA00056865"/>
    </source>
</evidence>
<dbReference type="SUPFAM" id="SSF57850">
    <property type="entry name" value="RING/U-box"/>
    <property type="match status" value="1"/>
</dbReference>
<dbReference type="SUPFAM" id="SSF50156">
    <property type="entry name" value="PDZ domain-like"/>
    <property type="match status" value="4"/>
</dbReference>
<comment type="catalytic activity">
    <reaction evidence="1">
        <text>S-ubiquitinyl-[E2 ubiquitin-conjugating enzyme]-L-cysteine + [acceptor protein]-L-lysine = [E2 ubiquitin-conjugating enzyme]-L-cysteine + N(6)-ubiquitinyl-[acceptor protein]-L-lysine.</text>
        <dbReference type="EC" id="2.3.2.27"/>
    </reaction>
</comment>
<proteinExistence type="predicted"/>
<evidence type="ECO:0000313" key="21">
    <source>
        <dbReference type="EMBL" id="KFZ61229.1"/>
    </source>
</evidence>
<dbReference type="EMBL" id="KL264422">
    <property type="protein sequence ID" value="KFZ61229.1"/>
    <property type="molecule type" value="Genomic_DNA"/>
</dbReference>
<gene>
    <name evidence="21" type="ORF">N338_06202</name>
</gene>
<dbReference type="GO" id="GO:0042802">
    <property type="term" value="F:identical protein binding"/>
    <property type="evidence" value="ECO:0007669"/>
    <property type="project" value="UniProtKB-ARBA"/>
</dbReference>
<dbReference type="Pfam" id="PF00595">
    <property type="entry name" value="PDZ"/>
    <property type="match status" value="4"/>
</dbReference>
<dbReference type="InterPro" id="IPR013083">
    <property type="entry name" value="Znf_RING/FYVE/PHD"/>
</dbReference>
<dbReference type="AlphaFoldDB" id="A0A094LB27"/>
<feature type="non-terminal residue" evidence="21">
    <location>
        <position position="657"/>
    </location>
</feature>
<dbReference type="OrthoDB" id="438726at2759"/>
<dbReference type="Pfam" id="PF00097">
    <property type="entry name" value="zf-C3HC4"/>
    <property type="match status" value="1"/>
</dbReference>
<feature type="domain" description="PDZ" evidence="20">
    <location>
        <begin position="307"/>
        <end position="390"/>
    </location>
</feature>